<feature type="compositionally biased region" description="Polar residues" evidence="1">
    <location>
        <begin position="128"/>
        <end position="141"/>
    </location>
</feature>
<feature type="region of interest" description="Disordered" evidence="1">
    <location>
        <begin position="119"/>
        <end position="142"/>
    </location>
</feature>
<sequence length="196" mass="22768">MAGRGDCRLGCWLRRRTLKQLEKQTLGIIIPATGIWQSRWREPDEVWSLHPIQFVTRIRTHALIRPPYKSVDSNFGTLSFFWVIRMSNIGGFDVIGHLFVDLNPVTILVKAQNPPVKVQTKRKHATKYNHTQPPRQFSPQRMNMDASSLPGHIGSGLLDQTPCSTPGCPSQRLGERRQTFREKMYPRRLYEWSLWF</sequence>
<accession>C1GUF4</accession>
<organism evidence="2 3">
    <name type="scientific">Paracoccidioides lutzii (strain ATCC MYA-826 / Pb01)</name>
    <name type="common">Paracoccidioides brasiliensis</name>
    <dbReference type="NCBI Taxonomy" id="502779"/>
    <lineage>
        <taxon>Eukaryota</taxon>
        <taxon>Fungi</taxon>
        <taxon>Dikarya</taxon>
        <taxon>Ascomycota</taxon>
        <taxon>Pezizomycotina</taxon>
        <taxon>Eurotiomycetes</taxon>
        <taxon>Eurotiomycetidae</taxon>
        <taxon>Onygenales</taxon>
        <taxon>Ajellomycetaceae</taxon>
        <taxon>Paracoccidioides</taxon>
    </lineage>
</organism>
<gene>
    <name evidence="2" type="ORF">PAAG_02149</name>
</gene>
<dbReference type="RefSeq" id="XP_002796261.1">
    <property type="nucleotide sequence ID" value="XM_002796215.1"/>
</dbReference>
<evidence type="ECO:0000313" key="2">
    <source>
        <dbReference type="EMBL" id="EEH39960.1"/>
    </source>
</evidence>
<dbReference type="KEGG" id="pbl:PAAG_02149"/>
<keyword evidence="3" id="KW-1185">Reference proteome</keyword>
<dbReference type="HOGENOM" id="CLU_1390634_0_0_1"/>
<dbReference type="VEuPathDB" id="FungiDB:PAAG_02149"/>
<evidence type="ECO:0000256" key="1">
    <source>
        <dbReference type="SAM" id="MobiDB-lite"/>
    </source>
</evidence>
<dbReference type="EMBL" id="KN293995">
    <property type="protein sequence ID" value="EEH39960.1"/>
    <property type="molecule type" value="Genomic_DNA"/>
</dbReference>
<protein>
    <submittedName>
        <fullName evidence="2">Uncharacterized protein</fullName>
    </submittedName>
</protein>
<dbReference type="Proteomes" id="UP000002059">
    <property type="component" value="Partially assembled WGS sequence"/>
</dbReference>
<evidence type="ECO:0000313" key="3">
    <source>
        <dbReference type="Proteomes" id="UP000002059"/>
    </source>
</evidence>
<reference evidence="2 3" key="1">
    <citation type="journal article" date="2011" name="PLoS Genet.">
        <title>Comparative genomic analysis of human fungal pathogens causing paracoccidioidomycosis.</title>
        <authorList>
            <person name="Desjardins C.A."/>
            <person name="Champion M.D."/>
            <person name="Holder J.W."/>
            <person name="Muszewska A."/>
            <person name="Goldberg J."/>
            <person name="Bailao A.M."/>
            <person name="Brigido M.M."/>
            <person name="Ferreira M.E."/>
            <person name="Garcia A.M."/>
            <person name="Grynberg M."/>
            <person name="Gujja S."/>
            <person name="Heiman D.I."/>
            <person name="Henn M.R."/>
            <person name="Kodira C.D."/>
            <person name="Leon-Narvaez H."/>
            <person name="Longo L.V."/>
            <person name="Ma L.J."/>
            <person name="Malavazi I."/>
            <person name="Matsuo A.L."/>
            <person name="Morais F.V."/>
            <person name="Pereira M."/>
            <person name="Rodriguez-Brito S."/>
            <person name="Sakthikumar S."/>
            <person name="Salem-Izacc S.M."/>
            <person name="Sykes S.M."/>
            <person name="Teixeira M.M."/>
            <person name="Vallejo M.C."/>
            <person name="Walter M.E."/>
            <person name="Yandava C."/>
            <person name="Young S."/>
            <person name="Zeng Q."/>
            <person name="Zucker J."/>
            <person name="Felipe M.S."/>
            <person name="Goldman G.H."/>
            <person name="Haas B.J."/>
            <person name="McEwen J.G."/>
            <person name="Nino-Vega G."/>
            <person name="Puccia R."/>
            <person name="San-Blas G."/>
            <person name="Soares C.M."/>
            <person name="Birren B.W."/>
            <person name="Cuomo C.A."/>
        </authorList>
    </citation>
    <scope>NUCLEOTIDE SEQUENCE [LARGE SCALE GENOMIC DNA]</scope>
    <source>
        <strain evidence="3">ATCC MYA-826 / Pb01</strain>
    </source>
</reference>
<name>C1GUF4_PARBA</name>
<dbReference type="AlphaFoldDB" id="C1GUF4"/>
<proteinExistence type="predicted"/>
<dbReference type="GeneID" id="9099406"/>